<dbReference type="RefSeq" id="WP_147163705.1">
    <property type="nucleotide sequence ID" value="NZ_BJZO01000044.1"/>
</dbReference>
<dbReference type="Proteomes" id="UP000321567">
    <property type="component" value="Unassembled WGS sequence"/>
</dbReference>
<comment type="caution">
    <text evidence="3">The sequence shown here is derived from an EMBL/GenBank/DDBJ whole genome shotgun (WGS) entry which is preliminary data.</text>
</comment>
<dbReference type="OrthoDB" id="9176789at2"/>
<dbReference type="Pfam" id="PF13487">
    <property type="entry name" value="HD_5"/>
    <property type="match status" value="1"/>
</dbReference>
<protein>
    <recommendedName>
        <fullName evidence="2">HD-GYP domain-containing protein</fullName>
    </recommendedName>
</protein>
<reference evidence="3 4" key="1">
    <citation type="submission" date="2019-07" db="EMBL/GenBank/DDBJ databases">
        <title>Whole genome shotgun sequence of Rhodospirillum oryzae NBRC 107573.</title>
        <authorList>
            <person name="Hosoyama A."/>
            <person name="Uohara A."/>
            <person name="Ohji S."/>
            <person name="Ichikawa N."/>
        </authorList>
    </citation>
    <scope>NUCLEOTIDE SEQUENCE [LARGE SCALE GENOMIC DNA]</scope>
    <source>
        <strain evidence="3 4">NBRC 107573</strain>
    </source>
</reference>
<evidence type="ECO:0000256" key="1">
    <source>
        <dbReference type="SAM" id="Phobius"/>
    </source>
</evidence>
<keyword evidence="4" id="KW-1185">Reference proteome</keyword>
<dbReference type="SMART" id="SM00471">
    <property type="entry name" value="HDc"/>
    <property type="match status" value="1"/>
</dbReference>
<dbReference type="InterPro" id="IPR037522">
    <property type="entry name" value="HD_GYP_dom"/>
</dbReference>
<dbReference type="CDD" id="cd00077">
    <property type="entry name" value="HDc"/>
    <property type="match status" value="1"/>
</dbReference>
<dbReference type="EMBL" id="BJZO01000044">
    <property type="protein sequence ID" value="GEO81679.1"/>
    <property type="molecule type" value="Genomic_DNA"/>
</dbReference>
<dbReference type="InterPro" id="IPR052020">
    <property type="entry name" value="Cyclic_di-GMP/3'3'-cGAMP_PDE"/>
</dbReference>
<feature type="domain" description="HD-GYP" evidence="2">
    <location>
        <begin position="208"/>
        <end position="403"/>
    </location>
</feature>
<dbReference type="PANTHER" id="PTHR45228">
    <property type="entry name" value="CYCLIC DI-GMP PHOSPHODIESTERASE TM_0186-RELATED"/>
    <property type="match status" value="1"/>
</dbReference>
<gene>
    <name evidence="3" type="ORF">ROR02_18100</name>
</gene>
<dbReference type="PROSITE" id="PS51832">
    <property type="entry name" value="HD_GYP"/>
    <property type="match status" value="1"/>
</dbReference>
<accession>A0A512H893</accession>
<keyword evidence="1" id="KW-1133">Transmembrane helix</keyword>
<dbReference type="GO" id="GO:0008081">
    <property type="term" value="F:phosphoric diester hydrolase activity"/>
    <property type="evidence" value="ECO:0007669"/>
    <property type="project" value="UniProtKB-ARBA"/>
</dbReference>
<proteinExistence type="predicted"/>
<dbReference type="Gene3D" id="1.10.3210.10">
    <property type="entry name" value="Hypothetical protein af1432"/>
    <property type="match status" value="1"/>
</dbReference>
<dbReference type="SUPFAM" id="SSF109604">
    <property type="entry name" value="HD-domain/PDEase-like"/>
    <property type="match status" value="1"/>
</dbReference>
<keyword evidence="1" id="KW-0812">Transmembrane</keyword>
<name>A0A512H893_9PROT</name>
<evidence type="ECO:0000313" key="3">
    <source>
        <dbReference type="EMBL" id="GEO81679.1"/>
    </source>
</evidence>
<evidence type="ECO:0000313" key="4">
    <source>
        <dbReference type="Proteomes" id="UP000321567"/>
    </source>
</evidence>
<organism evidence="3 4">
    <name type="scientific">Pararhodospirillum oryzae</name>
    <dbReference type="NCBI Taxonomy" id="478448"/>
    <lineage>
        <taxon>Bacteria</taxon>
        <taxon>Pseudomonadati</taxon>
        <taxon>Pseudomonadota</taxon>
        <taxon>Alphaproteobacteria</taxon>
        <taxon>Rhodospirillales</taxon>
        <taxon>Rhodospirillaceae</taxon>
        <taxon>Pararhodospirillum</taxon>
    </lineage>
</organism>
<feature type="transmembrane region" description="Helical" evidence="1">
    <location>
        <begin position="175"/>
        <end position="197"/>
    </location>
</feature>
<evidence type="ECO:0000259" key="2">
    <source>
        <dbReference type="PROSITE" id="PS51832"/>
    </source>
</evidence>
<sequence length="418" mass="45876">MKQSHFYRRVAGRLSLATLVIAAAFAGVVWFRELERIDEAVVDLASAEAHLFVRQHGTALADPQRLKDTLAGFLSGREQGNDGHFVFVEVYDEAHHPLAEAALGNMEKVDAVFDRAVRPFPLSDLTHYDKVYLEGRLYLRVLTRVAVDDVTGYVEGIFEVAPQRLAAISKDVMKAVATVVAVVIGTALFLAPVFIGMNRSLLRVSERLLRANVEILEVLGGAIAKRDSDTGRHNYRVTLYAVHLAQELGRAPDEIRALIKGAFLHDVGKIGISDAILLKPGKLTEAEFAIMKTHVNHGVDIVSRSGWLDDAQPVVAGHHEKYDGSGYPTGASGEAIHLNARIFAVVDVFDALTSRRPYKKAFPLDDALAVLEQGRGSHFDPVVLDAFLRLAPTLYHAFADETEEALRAALLAVTERYV</sequence>
<dbReference type="InterPro" id="IPR003607">
    <property type="entry name" value="HD/PDEase_dom"/>
</dbReference>
<keyword evidence="1" id="KW-0472">Membrane</keyword>
<dbReference type="AlphaFoldDB" id="A0A512H893"/>